<evidence type="ECO:0000313" key="3">
    <source>
        <dbReference type="EMBL" id="NID09345.1"/>
    </source>
</evidence>
<keyword evidence="4" id="KW-1185">Reference proteome</keyword>
<dbReference type="InterPro" id="IPR025400">
    <property type="entry name" value="Lin1244/Lin1753-like_N"/>
</dbReference>
<feature type="compositionally biased region" description="Polar residues" evidence="1">
    <location>
        <begin position="176"/>
        <end position="194"/>
    </location>
</feature>
<comment type="caution">
    <text evidence="3">The sequence shown here is derived from an EMBL/GenBank/DDBJ whole genome shotgun (WGS) entry which is preliminary data.</text>
</comment>
<gene>
    <name evidence="3" type="ORF">F7231_04120</name>
</gene>
<feature type="region of interest" description="Disordered" evidence="1">
    <location>
        <begin position="288"/>
        <end position="336"/>
    </location>
</feature>
<accession>A0ABX0QDQ0</accession>
<feature type="region of interest" description="Disordered" evidence="1">
    <location>
        <begin position="113"/>
        <end position="215"/>
    </location>
</feature>
<dbReference type="EMBL" id="WAEL01000001">
    <property type="protein sequence ID" value="NID09345.1"/>
    <property type="molecule type" value="Genomic_DNA"/>
</dbReference>
<feature type="domain" description="Lin1244/Lin1753-like N-terminal" evidence="2">
    <location>
        <begin position="11"/>
        <end position="91"/>
    </location>
</feature>
<feature type="compositionally biased region" description="Basic and acidic residues" evidence="1">
    <location>
        <begin position="145"/>
        <end position="156"/>
    </location>
</feature>
<evidence type="ECO:0000313" key="4">
    <source>
        <dbReference type="Proteomes" id="UP000606008"/>
    </source>
</evidence>
<dbReference type="Pfam" id="PF14297">
    <property type="entry name" value="Lin1244_N"/>
    <property type="match status" value="1"/>
</dbReference>
<reference evidence="4" key="1">
    <citation type="submission" date="2019-09" db="EMBL/GenBank/DDBJ databases">
        <authorList>
            <person name="Jung D.-H."/>
        </authorList>
    </citation>
    <scope>NUCLEOTIDE SEQUENCE [LARGE SCALE GENOMIC DNA]</scope>
    <source>
        <strain evidence="4">JA-25</strain>
    </source>
</reference>
<dbReference type="RefSeq" id="WP_166690977.1">
    <property type="nucleotide sequence ID" value="NZ_WAEL01000001.1"/>
</dbReference>
<sequence length="336" mass="37133">MARPARYNAEYFTHNADFRNDRRVKAIRSNFGAAGYGLTLMLLEILTDSDHTQLCTDDLELELLSGDLGVSVTEIHSLLQLAEKIGFFSRNDAGLLICPDLNRVLEPVFEKRNRARNSPKPDSAVVSVAETTETGVSVTETTQSKVKESKEEESKKNGSSNDLGKDRSGVADATDAPTQVVPSSYPSALRQTPSFAKPTTPVVPNEAPAAKKSATVDKRTYGDGMLQEQCRDYYKANLDKYPADLYNEFLAHWTAITQNAKKKADNGKELWRTRETFDLAGRLSTWKQNQEKFSNGNQPDKRTPTPGRIDAKSTSGATAKWRGNKLIRPGSTPESI</sequence>
<evidence type="ECO:0000256" key="1">
    <source>
        <dbReference type="SAM" id="MobiDB-lite"/>
    </source>
</evidence>
<feature type="compositionally biased region" description="Low complexity" evidence="1">
    <location>
        <begin position="123"/>
        <end position="144"/>
    </location>
</feature>
<evidence type="ECO:0000259" key="2">
    <source>
        <dbReference type="Pfam" id="PF14297"/>
    </source>
</evidence>
<proteinExistence type="predicted"/>
<feature type="compositionally biased region" description="Polar residues" evidence="1">
    <location>
        <begin position="288"/>
        <end position="298"/>
    </location>
</feature>
<reference evidence="4" key="2">
    <citation type="submission" date="2023-07" db="EMBL/GenBank/DDBJ databases">
        <authorList>
            <person name="Jung D.-H."/>
        </authorList>
    </citation>
    <scope>NUCLEOTIDE SEQUENCE [LARGE SCALE GENOMIC DNA]</scope>
    <source>
        <strain evidence="4">JA-25</strain>
    </source>
</reference>
<name>A0ABX0QDQ0_9BACT</name>
<dbReference type="Proteomes" id="UP000606008">
    <property type="component" value="Unassembled WGS sequence"/>
</dbReference>
<organism evidence="3 4">
    <name type="scientific">Fibrivirga algicola</name>
    <dbReference type="NCBI Taxonomy" id="2950420"/>
    <lineage>
        <taxon>Bacteria</taxon>
        <taxon>Pseudomonadati</taxon>
        <taxon>Bacteroidota</taxon>
        <taxon>Cytophagia</taxon>
        <taxon>Cytophagales</taxon>
        <taxon>Spirosomataceae</taxon>
        <taxon>Fibrivirga</taxon>
    </lineage>
</organism>
<protein>
    <submittedName>
        <fullName evidence="3">DUF4373 domain-containing protein</fullName>
    </submittedName>
</protein>